<evidence type="ECO:0000256" key="1">
    <source>
        <dbReference type="ARBA" id="ARBA00004141"/>
    </source>
</evidence>
<dbReference type="PANTHER" id="PTHR11403">
    <property type="entry name" value="CYTOCHROME C OXIDASE SUBUNIT III"/>
    <property type="match status" value="1"/>
</dbReference>
<dbReference type="RefSeq" id="WP_243844134.1">
    <property type="nucleotide sequence ID" value="NZ_JAASRN010000001.1"/>
</dbReference>
<feature type="transmembrane region" description="Helical" evidence="7">
    <location>
        <begin position="142"/>
        <end position="166"/>
    </location>
</feature>
<keyword evidence="5 7" id="KW-0472">Membrane</keyword>
<dbReference type="GO" id="GO:0004129">
    <property type="term" value="F:cytochrome-c oxidase activity"/>
    <property type="evidence" value="ECO:0007669"/>
    <property type="project" value="InterPro"/>
</dbReference>
<evidence type="ECO:0000313" key="10">
    <source>
        <dbReference type="Proteomes" id="UP000537126"/>
    </source>
</evidence>
<evidence type="ECO:0000256" key="2">
    <source>
        <dbReference type="ARBA" id="ARBA00010581"/>
    </source>
</evidence>
<dbReference type="PANTHER" id="PTHR11403:SF10">
    <property type="entry name" value="CYTOCHROME C OXIDASE"/>
    <property type="match status" value="1"/>
</dbReference>
<evidence type="ECO:0000313" key="9">
    <source>
        <dbReference type="EMBL" id="NIK73214.1"/>
    </source>
</evidence>
<organism evidence="9 10">
    <name type="scientific">Thermonema lapsum</name>
    <dbReference type="NCBI Taxonomy" id="28195"/>
    <lineage>
        <taxon>Bacteria</taxon>
        <taxon>Pseudomonadati</taxon>
        <taxon>Bacteroidota</taxon>
        <taxon>Cytophagia</taxon>
        <taxon>Cytophagales</taxon>
        <taxon>Thermonemataceae</taxon>
        <taxon>Thermonema</taxon>
    </lineage>
</organism>
<dbReference type="AlphaFoldDB" id="A0A846MNY3"/>
<dbReference type="InterPro" id="IPR024791">
    <property type="entry name" value="Cyt_c/ubiquinol_Oxase_su3"/>
</dbReference>
<evidence type="ECO:0000259" key="8">
    <source>
        <dbReference type="PROSITE" id="PS50253"/>
    </source>
</evidence>
<dbReference type="InterPro" id="IPR035973">
    <property type="entry name" value="Cyt_c_oxidase_su3-like_sf"/>
</dbReference>
<comment type="similarity">
    <text evidence="2 6">Belongs to the cytochrome c oxidase subunit 3 family.</text>
</comment>
<feature type="domain" description="Heme-copper oxidase subunit III family profile" evidence="8">
    <location>
        <begin position="1"/>
        <end position="207"/>
    </location>
</feature>
<dbReference type="EC" id="1.9.3.1" evidence="9"/>
<keyword evidence="3 6" id="KW-0812">Transmembrane</keyword>
<evidence type="ECO:0000256" key="5">
    <source>
        <dbReference type="ARBA" id="ARBA00023136"/>
    </source>
</evidence>
<dbReference type="EMBL" id="JAASRN010000001">
    <property type="protein sequence ID" value="NIK73214.1"/>
    <property type="molecule type" value="Genomic_DNA"/>
</dbReference>
<keyword evidence="9" id="KW-0560">Oxidoreductase</keyword>
<evidence type="ECO:0000256" key="7">
    <source>
        <dbReference type="SAM" id="Phobius"/>
    </source>
</evidence>
<dbReference type="GO" id="GO:0019646">
    <property type="term" value="P:aerobic electron transport chain"/>
    <property type="evidence" value="ECO:0007669"/>
    <property type="project" value="InterPro"/>
</dbReference>
<feature type="transmembrane region" description="Helical" evidence="7">
    <location>
        <begin position="27"/>
        <end position="49"/>
    </location>
</feature>
<sequence length="207" mass="23836">MKEEKVLDELLYVEEPTPTFGMNPKKFMLWLFIVSIVMIFASLTSAYIVKQADSAWLSIELPKVLWYSTGVLLLSSLSAQMAYRAGKQGNRKRSSAFLLITLALGLLFLAMQWMGWVDLVRRGIFFGGVDYEGNPANPAGSFIYVLMGVHAFHLIAGLIYWLIVIVMKKKTEAQQENWRLHLEMSTIFWHFLDGLWVYLFLFLLLNR</sequence>
<dbReference type="GO" id="GO:0005886">
    <property type="term" value="C:plasma membrane"/>
    <property type="evidence" value="ECO:0007669"/>
    <property type="project" value="UniProtKB-SubCell"/>
</dbReference>
<evidence type="ECO:0000256" key="6">
    <source>
        <dbReference type="RuleBase" id="RU003376"/>
    </source>
</evidence>
<keyword evidence="10" id="KW-1185">Reference proteome</keyword>
<dbReference type="InterPro" id="IPR013833">
    <property type="entry name" value="Cyt_c_oxidase_su3_a-hlx"/>
</dbReference>
<dbReference type="SUPFAM" id="SSF81452">
    <property type="entry name" value="Cytochrome c oxidase subunit III-like"/>
    <property type="match status" value="1"/>
</dbReference>
<evidence type="ECO:0000256" key="4">
    <source>
        <dbReference type="ARBA" id="ARBA00022989"/>
    </source>
</evidence>
<feature type="transmembrane region" description="Helical" evidence="7">
    <location>
        <begin position="64"/>
        <end position="83"/>
    </location>
</feature>
<dbReference type="PROSITE" id="PS50253">
    <property type="entry name" value="COX3"/>
    <property type="match status" value="1"/>
</dbReference>
<accession>A0A846MNY3</accession>
<comment type="caution">
    <text evidence="9">The sequence shown here is derived from an EMBL/GenBank/DDBJ whole genome shotgun (WGS) entry which is preliminary data.</text>
</comment>
<dbReference type="Gene3D" id="1.20.120.80">
    <property type="entry name" value="Cytochrome c oxidase, subunit III, four-helix bundle"/>
    <property type="match status" value="1"/>
</dbReference>
<keyword evidence="4 7" id="KW-1133">Transmembrane helix</keyword>
<protein>
    <submittedName>
        <fullName evidence="9">Cytochrome c oxidase subunit 3</fullName>
        <ecNumber evidence="9">1.9.3.1</ecNumber>
    </submittedName>
</protein>
<feature type="transmembrane region" description="Helical" evidence="7">
    <location>
        <begin position="187"/>
        <end position="205"/>
    </location>
</feature>
<dbReference type="InterPro" id="IPR000298">
    <property type="entry name" value="Cyt_c_oxidase-like_su3"/>
</dbReference>
<dbReference type="Pfam" id="PF00510">
    <property type="entry name" value="COX3"/>
    <property type="match status" value="1"/>
</dbReference>
<comment type="subcellular location">
    <subcellularLocation>
        <location evidence="6">Cell membrane</location>
        <topology evidence="6">Multi-pass membrane protein</topology>
    </subcellularLocation>
    <subcellularLocation>
        <location evidence="1">Membrane</location>
        <topology evidence="1">Multi-pass membrane protein</topology>
    </subcellularLocation>
</comment>
<evidence type="ECO:0000256" key="3">
    <source>
        <dbReference type="ARBA" id="ARBA00022692"/>
    </source>
</evidence>
<dbReference type="GO" id="GO:0016491">
    <property type="term" value="F:oxidoreductase activity"/>
    <property type="evidence" value="ECO:0007669"/>
    <property type="project" value="UniProtKB-KW"/>
</dbReference>
<feature type="transmembrane region" description="Helical" evidence="7">
    <location>
        <begin position="95"/>
        <end position="116"/>
    </location>
</feature>
<gene>
    <name evidence="9" type="ORF">FHS56_000700</name>
</gene>
<reference evidence="9 10" key="1">
    <citation type="submission" date="2020-03" db="EMBL/GenBank/DDBJ databases">
        <title>Genomic Encyclopedia of Type Strains, Phase IV (KMG-IV): sequencing the most valuable type-strain genomes for metagenomic binning, comparative biology and taxonomic classification.</title>
        <authorList>
            <person name="Goeker M."/>
        </authorList>
    </citation>
    <scope>NUCLEOTIDE SEQUENCE [LARGE SCALE GENOMIC DNA]</scope>
    <source>
        <strain evidence="9 10">DSM 5718</strain>
    </source>
</reference>
<name>A0A846MNY3_9BACT</name>
<dbReference type="Proteomes" id="UP000537126">
    <property type="component" value="Unassembled WGS sequence"/>
</dbReference>
<proteinExistence type="inferred from homology"/>